<dbReference type="RefSeq" id="WP_055262786.1">
    <property type="nucleotide sequence ID" value="NZ_CABIXQ010000001.1"/>
</dbReference>
<dbReference type="Proteomes" id="UP000095594">
    <property type="component" value="Unassembled WGS sequence"/>
</dbReference>
<accession>A0A173XP43</accession>
<organism evidence="2 3">
    <name type="scientific">Clostridium disporicum</name>
    <dbReference type="NCBI Taxonomy" id="84024"/>
    <lineage>
        <taxon>Bacteria</taxon>
        <taxon>Bacillati</taxon>
        <taxon>Bacillota</taxon>
        <taxon>Clostridia</taxon>
        <taxon>Eubacteriales</taxon>
        <taxon>Clostridiaceae</taxon>
        <taxon>Clostridium</taxon>
    </lineage>
</organism>
<protein>
    <submittedName>
        <fullName evidence="2">Uncharacterized protein</fullName>
    </submittedName>
</protein>
<keyword evidence="1" id="KW-0175">Coiled coil</keyword>
<dbReference type="EMBL" id="CYZX01000001">
    <property type="protein sequence ID" value="CUN53030.1"/>
    <property type="molecule type" value="Genomic_DNA"/>
</dbReference>
<reference evidence="2 3" key="1">
    <citation type="submission" date="2015-09" db="EMBL/GenBank/DDBJ databases">
        <authorList>
            <consortium name="Pathogen Informatics"/>
        </authorList>
    </citation>
    <scope>NUCLEOTIDE SEQUENCE [LARGE SCALE GENOMIC DNA]</scope>
    <source>
        <strain evidence="2 3">2789STDY5834856</strain>
    </source>
</reference>
<evidence type="ECO:0000313" key="3">
    <source>
        <dbReference type="Proteomes" id="UP000095594"/>
    </source>
</evidence>
<proteinExistence type="predicted"/>
<gene>
    <name evidence="2" type="ORF">ERS852471_00075</name>
</gene>
<evidence type="ECO:0000313" key="2">
    <source>
        <dbReference type="EMBL" id="CUN53030.1"/>
    </source>
</evidence>
<dbReference type="AlphaFoldDB" id="A0A173XP43"/>
<name>A0A173XP43_9CLOT</name>
<feature type="coiled-coil region" evidence="1">
    <location>
        <begin position="16"/>
        <end position="61"/>
    </location>
</feature>
<evidence type="ECO:0000256" key="1">
    <source>
        <dbReference type="SAM" id="Coils"/>
    </source>
</evidence>
<sequence length="593" mass="70526">MDNELKVLFKETDEIYSKLKNNIDKYIENLKLQIEKLTDKNNELIKENNRIKIEFEEYRQIYNKEKINEIVVERLKELQGNNEKSVTLEEIRDYIKVEKTLKNKEIINVIGEVINSELNNPKSVAPDTTLLRDIFTYLYINDEDNIITEILSNSKKQIESSVLKLSNKESDSCFAIELIKYYLIFLNESDAALWIDTLVKEEILRELPQNERILVDLLYMSFVFKKDTALLYDLKQFRIIIKERKYDYLWYELYNKIRYDNEKIKNKIPLLNLYYKEMNLIDYKLKDIIIKPIMDDLINNSEENNADDDFVSHLEELCFSKKFVEAQKYINDNIRSLEVNYSEVDSAKLLLLSALLNCKTLVLEKNSEIRKILEKINIENILSNLIENEDNVTEGKLLDSISAEYLNNNEKITILPHEFNEQLSYLLWERVINKENDIYKSKNILNGMCPIHKKDMYKSSGYIVGRDKYNKQKYLKSKIYYCDICKKYYSNTEFLYKLPNTKFLINDLEINKNLNSNIDKEVELNVQSELGKLGYSTAKSDVIRWKILNEEAIPKLGKKRVINHIEWLISFHKNKKNAVKKWKYDLENLKKLK</sequence>